<dbReference type="Proteomes" id="UP000253495">
    <property type="component" value="Unassembled WGS sequence"/>
</dbReference>
<reference evidence="1 2" key="1">
    <citation type="submission" date="2018-07" db="EMBL/GenBank/DDBJ databases">
        <title>Genomic Encyclopedia of Type Strains, Phase III (KMG-III): the genomes of soil and plant-associated and newly described type strains.</title>
        <authorList>
            <person name="Whitman W."/>
        </authorList>
    </citation>
    <scope>NUCLEOTIDE SEQUENCE [LARGE SCALE GENOMIC DNA]</scope>
    <source>
        <strain evidence="1 2">CECT 8575</strain>
    </source>
</reference>
<dbReference type="AlphaFoldDB" id="A0A368VI41"/>
<accession>A0A368VI41</accession>
<proteinExistence type="predicted"/>
<comment type="caution">
    <text evidence="1">The sequence shown here is derived from an EMBL/GenBank/DDBJ whole genome shotgun (WGS) entry which is preliminary data.</text>
</comment>
<name>A0A368VI41_9ACTN</name>
<dbReference type="EMBL" id="QPJC01000014">
    <property type="protein sequence ID" value="RCW39855.1"/>
    <property type="molecule type" value="Genomic_DNA"/>
</dbReference>
<organism evidence="1 2">
    <name type="scientific">Halopolyspora algeriensis</name>
    <dbReference type="NCBI Taxonomy" id="1500506"/>
    <lineage>
        <taxon>Bacteria</taxon>
        <taxon>Bacillati</taxon>
        <taxon>Actinomycetota</taxon>
        <taxon>Actinomycetes</taxon>
        <taxon>Actinomycetes incertae sedis</taxon>
        <taxon>Halopolyspora</taxon>
    </lineage>
</organism>
<gene>
    <name evidence="1" type="ORF">DFQ14_114119</name>
</gene>
<dbReference type="Gene3D" id="3.40.50.300">
    <property type="entry name" value="P-loop containing nucleotide triphosphate hydrolases"/>
    <property type="match status" value="1"/>
</dbReference>
<dbReference type="InterPro" id="IPR027417">
    <property type="entry name" value="P-loop_NTPase"/>
</dbReference>
<dbReference type="Pfam" id="PF13671">
    <property type="entry name" value="AAA_33"/>
    <property type="match status" value="1"/>
</dbReference>
<sequence>MGSGPPCGTAAVTRAGPPAVITVRTLNLDVEIPDRLMPAPETLPPPDVRIGRRDLVVLAGLPGAGKSTLLGKTVATAPVPVLDPEQVHRVLGAVLPARLPYRRYRAVVHLVHRLRIAWHCVSAPGPVVAHEPSTRPTTRAMLIVLARLTRRRRLLVWVHAGTFEALSGQRERGRLVGARSFARHVERAERLREMLRTGRLPRGWYAARVFTRAELAEGLRLTVVQ</sequence>
<evidence type="ECO:0000313" key="1">
    <source>
        <dbReference type="EMBL" id="RCW39855.1"/>
    </source>
</evidence>
<evidence type="ECO:0000313" key="2">
    <source>
        <dbReference type="Proteomes" id="UP000253495"/>
    </source>
</evidence>
<protein>
    <submittedName>
        <fullName evidence="1">AAA domain-containing protein</fullName>
    </submittedName>
</protein>
<dbReference type="SUPFAM" id="SSF52540">
    <property type="entry name" value="P-loop containing nucleoside triphosphate hydrolases"/>
    <property type="match status" value="1"/>
</dbReference>
<keyword evidence="2" id="KW-1185">Reference proteome</keyword>